<feature type="domain" description="PAC" evidence="5">
    <location>
        <begin position="402"/>
        <end position="454"/>
    </location>
</feature>
<dbReference type="AlphaFoldDB" id="A0A2T4IGJ5"/>
<gene>
    <name evidence="8" type="ORF">C8261_08495</name>
</gene>
<dbReference type="SUPFAM" id="SSF47188">
    <property type="entry name" value="Hemerythrin-like"/>
    <property type="match status" value="1"/>
</dbReference>
<dbReference type="OrthoDB" id="9813903at2"/>
<dbReference type="PANTHER" id="PTHR44757:SF2">
    <property type="entry name" value="BIOFILM ARCHITECTURE MAINTENANCE PROTEIN MBAA"/>
    <property type="match status" value="1"/>
</dbReference>
<reference evidence="8 9" key="1">
    <citation type="submission" date="2018-03" db="EMBL/GenBank/DDBJ databases">
        <authorList>
            <person name="Keele B.F."/>
        </authorList>
    </citation>
    <scope>NUCLEOTIDE SEQUENCE [LARGE SCALE GENOMIC DNA]</scope>
    <source>
        <strain evidence="8 9">D20</strain>
    </source>
</reference>
<dbReference type="CDD" id="cd01949">
    <property type="entry name" value="GGDEF"/>
    <property type="match status" value="1"/>
</dbReference>
<feature type="domain" description="PAC" evidence="5">
    <location>
        <begin position="286"/>
        <end position="339"/>
    </location>
</feature>
<dbReference type="Pfam" id="PF01814">
    <property type="entry name" value="Hemerythrin"/>
    <property type="match status" value="1"/>
</dbReference>
<dbReference type="EMBL" id="PZKC01000005">
    <property type="protein sequence ID" value="PTD96836.1"/>
    <property type="molecule type" value="Genomic_DNA"/>
</dbReference>
<proteinExistence type="inferred from homology"/>
<dbReference type="InterPro" id="IPR012827">
    <property type="entry name" value="Hemerythrin_metal-bd"/>
</dbReference>
<dbReference type="PROSITE" id="PS50112">
    <property type="entry name" value="PAS"/>
    <property type="match status" value="1"/>
</dbReference>
<dbReference type="InterPro" id="IPR043128">
    <property type="entry name" value="Rev_trsase/Diguanyl_cyclase"/>
</dbReference>
<dbReference type="Gene3D" id="3.30.450.20">
    <property type="entry name" value="PAS domain"/>
    <property type="match status" value="3"/>
</dbReference>
<dbReference type="NCBIfam" id="NF033749">
    <property type="entry name" value="bact_hemeryth"/>
    <property type="match status" value="1"/>
</dbReference>
<comment type="similarity">
    <text evidence="1">Belongs to the hemerythrin family.</text>
</comment>
<accession>A0A2T4IGJ5</accession>
<keyword evidence="9" id="KW-1185">Reference proteome</keyword>
<dbReference type="InterPro" id="IPR012312">
    <property type="entry name" value="Hemerythrin-like"/>
</dbReference>
<evidence type="ECO:0000256" key="1">
    <source>
        <dbReference type="ARBA" id="ARBA00010587"/>
    </source>
</evidence>
<organism evidence="8 9">
    <name type="scientific">Pseudothauera lacus</name>
    <dbReference type="NCBI Taxonomy" id="2136175"/>
    <lineage>
        <taxon>Bacteria</taxon>
        <taxon>Pseudomonadati</taxon>
        <taxon>Pseudomonadota</taxon>
        <taxon>Betaproteobacteria</taxon>
        <taxon>Rhodocyclales</taxon>
        <taxon>Zoogloeaceae</taxon>
        <taxon>Pseudothauera</taxon>
    </lineage>
</organism>
<dbReference type="SUPFAM" id="SSF55073">
    <property type="entry name" value="Nucleotide cyclase"/>
    <property type="match status" value="1"/>
</dbReference>
<feature type="domain" description="PAS" evidence="4">
    <location>
        <begin position="329"/>
        <end position="373"/>
    </location>
</feature>
<sequence length="1015" mass="112221">MMPPSCARRGDAYRCLPPSMPHTSTVNDTNVFEIFPWSSNLETGIALIDAQHRKLVELLNRLAEQHIRGASAEEIGAILGELADYADYHFRSEEAIWAEAFADDARYREHVHTHEAFFARIRELQCGDQPFTTILEELFSFLTQWLAYHILDNDKRMAKAVIACGEGCSVAAAHRRADEEMSGATALLIHTVLSMYERLSSQALDLMREKHARLRAEAALSLSEARWKFLLEGSGEGLWEWNAAPASAHADLLQHLDEPGGRLHPDDLARVRTALAEALSAPSDTFSCQYRLLGENGATRWMRLRGKVIERCADGLATRLIGTRQDVTESELASHIVRFGHEMLFIADAGNRVIAVNPAFSALTGYPASACIGCDAGTLFADDWPAERHADIASALQHRGRWEGEVRYRRRDADPCTVFLTILRSDTADGELGQYVAIGYDITAYRASEAALRNVLDAVQAGTWQWQLDTATLQVDSHWQTILGRPADAATLSANVREALLHPDDRARSAALLAAHCRGEQARYECELRMHREGMGWIWVREQGRVSERDANGRAVRVAGILLDINEHKTHQQQLAFVAGHDPLTGLPNRSLLTERLEAQMATARDQRSMLALAYVDLDGFAAINARHGRSAGDQLLKVVTTRLRQRLGERAELARIGGDEFAVVLDGLACASDCRAPVHSLLDALAAPVTLGDLAVTLSGSIGVSLYPQDSAVDAEQLLRQADQAMYRAKLEGKNRFHLFDPEHDQSLRGQLASIEEIRGALARREFVLHFQPKVNMRSGTVLGFEALIRWQHPERGLLAPALFIPQIEAHPLSIAVGDWVLDAALTQLAGWRAAGLHTTVSVNIGSAQLQDPDFFNRLQKLLATHPQVDAAQLQLEILETGALEDIRHVCELIARCRTLGVSFALDDFGTGYSSLTYLKRLDADTIKIDQSFVRDMLDDAEHVAIIDSILGLARTFGRQPLAEGVETAEHARRLLDIGCDCGQGYGIARPMAAAYVGDWLAQWQRSRPDFIQG</sequence>
<dbReference type="Gene3D" id="1.20.120.50">
    <property type="entry name" value="Hemerythrin-like"/>
    <property type="match status" value="1"/>
</dbReference>
<evidence type="ECO:0000259" key="6">
    <source>
        <dbReference type="PROSITE" id="PS50883"/>
    </source>
</evidence>
<evidence type="ECO:0000313" key="8">
    <source>
        <dbReference type="EMBL" id="PTD96836.1"/>
    </source>
</evidence>
<dbReference type="SMART" id="SM00267">
    <property type="entry name" value="GGDEF"/>
    <property type="match status" value="1"/>
</dbReference>
<dbReference type="InterPro" id="IPR013655">
    <property type="entry name" value="PAS_fold_3"/>
</dbReference>
<dbReference type="InterPro" id="IPR000700">
    <property type="entry name" value="PAS-assoc_C"/>
</dbReference>
<evidence type="ECO:0000313" key="9">
    <source>
        <dbReference type="Proteomes" id="UP000241193"/>
    </source>
</evidence>
<dbReference type="Proteomes" id="UP000241193">
    <property type="component" value="Unassembled WGS sequence"/>
</dbReference>
<dbReference type="PANTHER" id="PTHR44757">
    <property type="entry name" value="DIGUANYLATE CYCLASE DGCP"/>
    <property type="match status" value="1"/>
</dbReference>
<dbReference type="InterPro" id="IPR000014">
    <property type="entry name" value="PAS"/>
</dbReference>
<name>A0A2T4IGJ5_9RHOO</name>
<feature type="domain" description="GGDEF" evidence="7">
    <location>
        <begin position="609"/>
        <end position="743"/>
    </location>
</feature>
<dbReference type="Pfam" id="PF08447">
    <property type="entry name" value="PAS_3"/>
    <property type="match status" value="2"/>
</dbReference>
<dbReference type="Pfam" id="PF00990">
    <property type="entry name" value="GGDEF"/>
    <property type="match status" value="1"/>
</dbReference>
<evidence type="ECO:0000256" key="3">
    <source>
        <dbReference type="ARBA" id="ARBA00023004"/>
    </source>
</evidence>
<evidence type="ECO:0008006" key="10">
    <source>
        <dbReference type="Google" id="ProtNLM"/>
    </source>
</evidence>
<dbReference type="CDD" id="cd12107">
    <property type="entry name" value="Hemerythrin"/>
    <property type="match status" value="1"/>
</dbReference>
<dbReference type="InterPro" id="IPR035965">
    <property type="entry name" value="PAS-like_dom_sf"/>
</dbReference>
<dbReference type="NCBIfam" id="TIGR00254">
    <property type="entry name" value="GGDEF"/>
    <property type="match status" value="1"/>
</dbReference>
<feature type="domain" description="PAC" evidence="5">
    <location>
        <begin position="524"/>
        <end position="577"/>
    </location>
</feature>
<evidence type="ECO:0000259" key="5">
    <source>
        <dbReference type="PROSITE" id="PS50113"/>
    </source>
</evidence>
<dbReference type="InterPro" id="IPR001633">
    <property type="entry name" value="EAL_dom"/>
</dbReference>
<dbReference type="GO" id="GO:0046872">
    <property type="term" value="F:metal ion binding"/>
    <property type="evidence" value="ECO:0007669"/>
    <property type="project" value="UniProtKB-KW"/>
</dbReference>
<dbReference type="NCBIfam" id="TIGR02481">
    <property type="entry name" value="hemeryth_dom"/>
    <property type="match status" value="1"/>
</dbReference>
<dbReference type="Pfam" id="PF00563">
    <property type="entry name" value="EAL"/>
    <property type="match status" value="1"/>
</dbReference>
<evidence type="ECO:0000259" key="7">
    <source>
        <dbReference type="PROSITE" id="PS50887"/>
    </source>
</evidence>
<protein>
    <recommendedName>
        <fullName evidence="10">Diguanylate cyclase/phosphodiesterase with PAS/PAC sensor(S)</fullName>
    </recommendedName>
</protein>
<evidence type="ECO:0000256" key="2">
    <source>
        <dbReference type="ARBA" id="ARBA00022723"/>
    </source>
</evidence>
<dbReference type="NCBIfam" id="TIGR00229">
    <property type="entry name" value="sensory_box"/>
    <property type="match status" value="2"/>
</dbReference>
<dbReference type="Pfam" id="PF13426">
    <property type="entry name" value="PAS_9"/>
    <property type="match status" value="1"/>
</dbReference>
<feature type="domain" description="EAL" evidence="6">
    <location>
        <begin position="752"/>
        <end position="1006"/>
    </location>
</feature>
<dbReference type="InterPro" id="IPR035938">
    <property type="entry name" value="Hemerythrin-like_sf"/>
</dbReference>
<keyword evidence="3" id="KW-0408">Iron</keyword>
<comment type="caution">
    <text evidence="8">The sequence shown here is derived from an EMBL/GenBank/DDBJ whole genome shotgun (WGS) entry which is preliminary data.</text>
</comment>
<dbReference type="InterPro" id="IPR001610">
    <property type="entry name" value="PAC"/>
</dbReference>
<dbReference type="SMART" id="SM00086">
    <property type="entry name" value="PAC"/>
    <property type="match status" value="3"/>
</dbReference>
<dbReference type="Gene3D" id="3.30.70.270">
    <property type="match status" value="1"/>
</dbReference>
<dbReference type="PROSITE" id="PS50887">
    <property type="entry name" value="GGDEF"/>
    <property type="match status" value="1"/>
</dbReference>
<dbReference type="SUPFAM" id="SSF141868">
    <property type="entry name" value="EAL domain-like"/>
    <property type="match status" value="1"/>
</dbReference>
<dbReference type="PROSITE" id="PS50113">
    <property type="entry name" value="PAC"/>
    <property type="match status" value="3"/>
</dbReference>
<dbReference type="CDD" id="cd00130">
    <property type="entry name" value="PAS"/>
    <property type="match status" value="1"/>
</dbReference>
<dbReference type="InterPro" id="IPR000160">
    <property type="entry name" value="GGDEF_dom"/>
</dbReference>
<dbReference type="InterPro" id="IPR029787">
    <property type="entry name" value="Nucleotide_cyclase"/>
</dbReference>
<dbReference type="InterPro" id="IPR052155">
    <property type="entry name" value="Biofilm_reg_signaling"/>
</dbReference>
<dbReference type="SMART" id="SM00052">
    <property type="entry name" value="EAL"/>
    <property type="match status" value="1"/>
</dbReference>
<dbReference type="InterPro" id="IPR035919">
    <property type="entry name" value="EAL_sf"/>
</dbReference>
<dbReference type="SMART" id="SM00091">
    <property type="entry name" value="PAS"/>
    <property type="match status" value="2"/>
</dbReference>
<evidence type="ECO:0000259" key="4">
    <source>
        <dbReference type="PROSITE" id="PS50112"/>
    </source>
</evidence>
<dbReference type="CDD" id="cd01948">
    <property type="entry name" value="EAL"/>
    <property type="match status" value="1"/>
</dbReference>
<keyword evidence="2" id="KW-0479">Metal-binding</keyword>
<dbReference type="SUPFAM" id="SSF55785">
    <property type="entry name" value="PYP-like sensor domain (PAS domain)"/>
    <property type="match status" value="3"/>
</dbReference>
<dbReference type="Gene3D" id="3.20.20.450">
    <property type="entry name" value="EAL domain"/>
    <property type="match status" value="1"/>
</dbReference>
<dbReference type="PROSITE" id="PS50883">
    <property type="entry name" value="EAL"/>
    <property type="match status" value="1"/>
</dbReference>
<reference evidence="8 9" key="2">
    <citation type="submission" date="2018-04" db="EMBL/GenBank/DDBJ databases">
        <title>Thauera lacus sp. nov., isolated from an saline lake in Inner Mongolia, China.</title>
        <authorList>
            <person name="Liang Q.-Y."/>
        </authorList>
    </citation>
    <scope>NUCLEOTIDE SEQUENCE [LARGE SCALE GENOMIC DNA]</scope>
    <source>
        <strain evidence="8 9">D20</strain>
    </source>
</reference>